<keyword evidence="1" id="KW-1133">Transmembrane helix</keyword>
<keyword evidence="3" id="KW-1185">Reference proteome</keyword>
<keyword evidence="1" id="KW-0472">Membrane</keyword>
<proteinExistence type="predicted"/>
<protein>
    <recommendedName>
        <fullName evidence="4">DUF4245 domain-containing protein</fullName>
    </recommendedName>
</protein>
<reference evidence="2 3" key="1">
    <citation type="submission" date="2022-06" db="EMBL/GenBank/DDBJ databases">
        <title>Genomic Encyclopedia of Archaeal and Bacterial Type Strains, Phase II (KMG-II): from individual species to whole genera.</title>
        <authorList>
            <person name="Goeker M."/>
        </authorList>
    </citation>
    <scope>NUCLEOTIDE SEQUENCE [LARGE SCALE GENOMIC DNA]</scope>
    <source>
        <strain evidence="2 3">DSM 44255</strain>
    </source>
</reference>
<organism evidence="2 3">
    <name type="scientific">Actinokineospora diospyrosa</name>
    <dbReference type="NCBI Taxonomy" id="103728"/>
    <lineage>
        <taxon>Bacteria</taxon>
        <taxon>Bacillati</taxon>
        <taxon>Actinomycetota</taxon>
        <taxon>Actinomycetes</taxon>
        <taxon>Pseudonocardiales</taxon>
        <taxon>Pseudonocardiaceae</taxon>
        <taxon>Actinokineospora</taxon>
    </lineage>
</organism>
<sequence>MPLVTGGSRTGPNGGCDYGRMASGNRLTHGPRDIVLSLLALLIIIGAPLLLTRACTFSPGAPQADPASAPRVDVADSLGRAQAPFRIRVPSVPAAWQGNSVSSGKVDPSGRVVRAGWLTPARFIQLSQSDAQLTDLVLAETGTQGLATGVEDVGGTRWTVFPGRRDEQAWVADVDGVRLLITGSATAEEFRTLAAAI</sequence>
<evidence type="ECO:0000313" key="2">
    <source>
        <dbReference type="EMBL" id="MCP2273278.1"/>
    </source>
</evidence>
<feature type="transmembrane region" description="Helical" evidence="1">
    <location>
        <begin position="34"/>
        <end position="51"/>
    </location>
</feature>
<evidence type="ECO:0000313" key="3">
    <source>
        <dbReference type="Proteomes" id="UP001205185"/>
    </source>
</evidence>
<gene>
    <name evidence="2" type="ORF">LV75_005807</name>
</gene>
<dbReference type="Pfam" id="PF14030">
    <property type="entry name" value="DUF4245"/>
    <property type="match status" value="1"/>
</dbReference>
<keyword evidence="1" id="KW-0812">Transmembrane</keyword>
<dbReference type="InterPro" id="IPR025339">
    <property type="entry name" value="DUF4245"/>
</dbReference>
<dbReference type="EMBL" id="JAMTCO010000016">
    <property type="protein sequence ID" value="MCP2273278.1"/>
    <property type="molecule type" value="Genomic_DNA"/>
</dbReference>
<accession>A0ABT1IKV3</accession>
<evidence type="ECO:0008006" key="4">
    <source>
        <dbReference type="Google" id="ProtNLM"/>
    </source>
</evidence>
<evidence type="ECO:0000256" key="1">
    <source>
        <dbReference type="SAM" id="Phobius"/>
    </source>
</evidence>
<dbReference type="Proteomes" id="UP001205185">
    <property type="component" value="Unassembled WGS sequence"/>
</dbReference>
<name>A0ABT1IKV3_9PSEU</name>
<comment type="caution">
    <text evidence="2">The sequence shown here is derived from an EMBL/GenBank/DDBJ whole genome shotgun (WGS) entry which is preliminary data.</text>
</comment>